<dbReference type="InterPro" id="IPR036322">
    <property type="entry name" value="WD40_repeat_dom_sf"/>
</dbReference>
<evidence type="ECO:0000256" key="3">
    <source>
        <dbReference type="ARBA" id="ARBA00038335"/>
    </source>
</evidence>
<dbReference type="GO" id="GO:0032040">
    <property type="term" value="C:small-subunit processome"/>
    <property type="evidence" value="ECO:0007669"/>
    <property type="project" value="UniProtKB-ARBA"/>
</dbReference>
<dbReference type="Pfam" id="PF04003">
    <property type="entry name" value="Utp12"/>
    <property type="match status" value="1"/>
</dbReference>
<dbReference type="RefSeq" id="XP_001485678.2">
    <property type="nucleotide sequence ID" value="XM_001485628.1"/>
</dbReference>
<dbReference type="Proteomes" id="UP000001997">
    <property type="component" value="Unassembled WGS sequence"/>
</dbReference>
<dbReference type="VEuPathDB" id="FungiDB:PGUG_01349"/>
<name>A5DDJ8_PICGU</name>
<dbReference type="Gene3D" id="2.130.10.10">
    <property type="entry name" value="YVTN repeat-like/Quinoprotein amine dehydrogenase"/>
    <property type="match status" value="1"/>
</dbReference>
<dbReference type="InterPro" id="IPR015943">
    <property type="entry name" value="WD40/YVTN_repeat-like_dom_sf"/>
</dbReference>
<evidence type="ECO:0000313" key="7">
    <source>
        <dbReference type="Proteomes" id="UP000001997"/>
    </source>
</evidence>
<dbReference type="KEGG" id="pgu:PGUG_01349"/>
<evidence type="ECO:0000259" key="5">
    <source>
        <dbReference type="Pfam" id="PF04003"/>
    </source>
</evidence>
<keyword evidence="2" id="KW-0539">Nucleus</keyword>
<evidence type="ECO:0000256" key="2">
    <source>
        <dbReference type="ARBA" id="ARBA00023242"/>
    </source>
</evidence>
<dbReference type="GeneID" id="5128075"/>
<gene>
    <name evidence="6" type="ORF">PGUG_01349</name>
</gene>
<dbReference type="HOGENOM" id="CLU_469372_0_0_1"/>
<feature type="region of interest" description="Disordered" evidence="4">
    <location>
        <begin position="507"/>
        <end position="547"/>
    </location>
</feature>
<dbReference type="OrthoDB" id="30195at2759"/>
<evidence type="ECO:0000256" key="1">
    <source>
        <dbReference type="ARBA" id="ARBA00004123"/>
    </source>
</evidence>
<dbReference type="AlphaFoldDB" id="A5DDJ8"/>
<feature type="compositionally biased region" description="Acidic residues" evidence="4">
    <location>
        <begin position="527"/>
        <end position="547"/>
    </location>
</feature>
<dbReference type="PANTHER" id="PTHR44267:SF1">
    <property type="entry name" value="WD REPEAT-CONTAINING PROTEIN 43"/>
    <property type="match status" value="1"/>
</dbReference>
<dbReference type="FunCoup" id="A5DDJ8">
    <property type="interactions" value="351"/>
</dbReference>
<protein>
    <recommendedName>
        <fullName evidence="5">Small-subunit processome Utp12 domain-containing protein</fullName>
    </recommendedName>
</protein>
<dbReference type="InterPro" id="IPR052414">
    <property type="entry name" value="U3_snoRNA-assoc_WDR"/>
</dbReference>
<organism evidence="6 7">
    <name type="scientific">Meyerozyma guilliermondii (strain ATCC 6260 / CBS 566 / DSM 6381 / JCM 1539 / NBRC 10279 / NRRL Y-324)</name>
    <name type="common">Yeast</name>
    <name type="synonym">Candida guilliermondii</name>
    <dbReference type="NCBI Taxonomy" id="294746"/>
    <lineage>
        <taxon>Eukaryota</taxon>
        <taxon>Fungi</taxon>
        <taxon>Dikarya</taxon>
        <taxon>Ascomycota</taxon>
        <taxon>Saccharomycotina</taxon>
        <taxon>Pichiomycetes</taxon>
        <taxon>Debaryomycetaceae</taxon>
        <taxon>Meyerozyma</taxon>
    </lineage>
</organism>
<dbReference type="EMBL" id="CH408156">
    <property type="protein sequence ID" value="EDK37251.2"/>
    <property type="molecule type" value="Genomic_DNA"/>
</dbReference>
<dbReference type="STRING" id="294746.A5DDJ8"/>
<reference evidence="6 7" key="1">
    <citation type="journal article" date="2009" name="Nature">
        <title>Evolution of pathogenicity and sexual reproduction in eight Candida genomes.</title>
        <authorList>
            <person name="Butler G."/>
            <person name="Rasmussen M.D."/>
            <person name="Lin M.F."/>
            <person name="Santos M.A."/>
            <person name="Sakthikumar S."/>
            <person name="Munro C.A."/>
            <person name="Rheinbay E."/>
            <person name="Grabherr M."/>
            <person name="Forche A."/>
            <person name="Reedy J.L."/>
            <person name="Agrafioti I."/>
            <person name="Arnaud M.B."/>
            <person name="Bates S."/>
            <person name="Brown A.J."/>
            <person name="Brunke S."/>
            <person name="Costanzo M.C."/>
            <person name="Fitzpatrick D.A."/>
            <person name="de Groot P.W."/>
            <person name="Harris D."/>
            <person name="Hoyer L.L."/>
            <person name="Hube B."/>
            <person name="Klis F.M."/>
            <person name="Kodira C."/>
            <person name="Lennard N."/>
            <person name="Logue M.E."/>
            <person name="Martin R."/>
            <person name="Neiman A.M."/>
            <person name="Nikolaou E."/>
            <person name="Quail M.A."/>
            <person name="Quinn J."/>
            <person name="Santos M.C."/>
            <person name="Schmitzberger F.F."/>
            <person name="Sherlock G."/>
            <person name="Shah P."/>
            <person name="Silverstein K.A."/>
            <person name="Skrzypek M.S."/>
            <person name="Soll D."/>
            <person name="Staggs R."/>
            <person name="Stansfield I."/>
            <person name="Stumpf M.P."/>
            <person name="Sudbery P.E."/>
            <person name="Srikantha T."/>
            <person name="Zeng Q."/>
            <person name="Berman J."/>
            <person name="Berriman M."/>
            <person name="Heitman J."/>
            <person name="Gow N.A."/>
            <person name="Lorenz M.C."/>
            <person name="Birren B.W."/>
            <person name="Kellis M."/>
            <person name="Cuomo C.A."/>
        </authorList>
    </citation>
    <scope>NUCLEOTIDE SEQUENCE [LARGE SCALE GENOMIC DNA]</scope>
    <source>
        <strain evidence="7">ATCC 6260 / CBS 566 / DSM 6381 / JCM 1539 / NBRC 10279 / NRRL Y-324</strain>
    </source>
</reference>
<feature type="domain" description="Small-subunit processome Utp12" evidence="5">
    <location>
        <begin position="392"/>
        <end position="498"/>
    </location>
</feature>
<proteinExistence type="inferred from homology"/>
<sequence>MQMRCDAIFMIGTSGYINQQGTCFANVISRPGRNEIQFYSLLDSEARPLKIELSDDSEIVAACWFVENSHNKTERAKKRKVDDANTSSNVIDTTEYFVVGHSSGKIAVFSASQNSEVNSFHLETAVVAMTTGEKSILCLDTESSIIEVTIPEGKKLKTKIFKDISDIQAVQVYMDKNKKQNYILGNQHLSLVDPSKPKNFLVSRFQGDSSVVSIKASKLHPTVYYAIRENDQKIYVYDVETQQERTHAASSAISSIYVCASGSDEAIFVVSETGIEVFVMDFESDFHERPPACLIRTSSQDDEVPVRFSAVCYRDDSLTGIWYKGLQPQFEDIDWNFKSVGEVIVSIQTSEKEPASKVNTDTSIIVPKSTEIKNIPSEILFDKIRSHLQEPEKLIHLCSTNNDEASIKEVVKRFSAEENGSESISKLYEIVSHEVASKPDDTAVLALWLKWILLTHGGALSKSGDHYSDFKQLQKGLSKGMEQMPQLLALQGRLQLLRAQAQLRDTSIEVEEPEEVGRESSVVYANGEDDDEIDEDEEDEEETKVDE</sequence>
<comment type="subcellular location">
    <subcellularLocation>
        <location evidence="1">Nucleus</location>
    </subcellularLocation>
</comment>
<dbReference type="InterPro" id="IPR007148">
    <property type="entry name" value="SSU_processome_Utp12"/>
</dbReference>
<dbReference type="eggNOG" id="ENOG502S6CT">
    <property type="taxonomic scope" value="Eukaryota"/>
</dbReference>
<evidence type="ECO:0000256" key="4">
    <source>
        <dbReference type="SAM" id="MobiDB-lite"/>
    </source>
</evidence>
<dbReference type="InParanoid" id="A5DDJ8"/>
<keyword evidence="7" id="KW-1185">Reference proteome</keyword>
<comment type="similarity">
    <text evidence="3">Belongs to the UTP5 family.</text>
</comment>
<dbReference type="PANTHER" id="PTHR44267">
    <property type="entry name" value="WD REPEAT-CONTAINING PROTEIN 43"/>
    <property type="match status" value="1"/>
</dbReference>
<dbReference type="SUPFAM" id="SSF50978">
    <property type="entry name" value="WD40 repeat-like"/>
    <property type="match status" value="1"/>
</dbReference>
<evidence type="ECO:0000313" key="6">
    <source>
        <dbReference type="EMBL" id="EDK37251.2"/>
    </source>
</evidence>
<dbReference type="OMA" id="RFAFQAN"/>
<dbReference type="GO" id="GO:0000462">
    <property type="term" value="P:maturation of SSU-rRNA from tricistronic rRNA transcript (SSU-rRNA, 5.8S rRNA, LSU-rRNA)"/>
    <property type="evidence" value="ECO:0007669"/>
    <property type="project" value="TreeGrafter"/>
</dbReference>
<accession>A5DDJ8</accession>